<evidence type="ECO:0000256" key="4">
    <source>
        <dbReference type="SAM" id="MobiDB-lite"/>
    </source>
</evidence>
<dbReference type="Gene3D" id="3.10.105.10">
    <property type="entry name" value="Dipeptide-binding Protein, Domain 3"/>
    <property type="match status" value="1"/>
</dbReference>
<dbReference type="Gene3D" id="3.90.76.10">
    <property type="entry name" value="Dipeptide-binding Protein, Domain 1"/>
    <property type="match status" value="1"/>
</dbReference>
<evidence type="ECO:0000313" key="8">
    <source>
        <dbReference type="Proteomes" id="UP000318138"/>
    </source>
</evidence>
<dbReference type="NCBIfam" id="NF045467">
    <property type="entry name" value="Opp4A"/>
    <property type="match status" value="1"/>
</dbReference>
<dbReference type="AlphaFoldDB" id="A0A859F985"/>
<dbReference type="PROSITE" id="PS51257">
    <property type="entry name" value="PROKAR_LIPOPROTEIN"/>
    <property type="match status" value="1"/>
</dbReference>
<evidence type="ECO:0000259" key="6">
    <source>
        <dbReference type="Pfam" id="PF00496"/>
    </source>
</evidence>
<evidence type="ECO:0000256" key="5">
    <source>
        <dbReference type="SAM" id="SignalP"/>
    </source>
</evidence>
<feature type="chain" id="PRO_5038970729" evidence="5">
    <location>
        <begin position="22"/>
        <end position="604"/>
    </location>
</feature>
<dbReference type="CDD" id="cd08510">
    <property type="entry name" value="PBP2_Lactococcal_OppA_like"/>
    <property type="match status" value="1"/>
</dbReference>
<name>A0A859F985_9BACI</name>
<dbReference type="GO" id="GO:0042597">
    <property type="term" value="C:periplasmic space"/>
    <property type="evidence" value="ECO:0007669"/>
    <property type="project" value="UniProtKB-ARBA"/>
</dbReference>
<evidence type="ECO:0000313" key="7">
    <source>
        <dbReference type="EMBL" id="QKS69609.1"/>
    </source>
</evidence>
<keyword evidence="2" id="KW-0813">Transport</keyword>
<dbReference type="RefSeq" id="WP_176007626.1">
    <property type="nucleotide sequence ID" value="NZ_CP041372.2"/>
</dbReference>
<proteinExistence type="inferred from homology"/>
<reference evidence="8" key="1">
    <citation type="submission" date="2019-07" db="EMBL/GenBank/DDBJ databases">
        <title>Bacillus alkalisoli sp. nov. isolated from saline soil.</title>
        <authorList>
            <person name="Sun J.-Q."/>
            <person name="Xu L."/>
        </authorList>
    </citation>
    <scope>NUCLEOTIDE SEQUENCE [LARGE SCALE GENOMIC DNA]</scope>
    <source>
        <strain evidence="8">M4U3P1</strain>
    </source>
</reference>
<keyword evidence="3 5" id="KW-0732">Signal</keyword>
<keyword evidence="8" id="KW-1185">Reference proteome</keyword>
<evidence type="ECO:0000256" key="2">
    <source>
        <dbReference type="ARBA" id="ARBA00022448"/>
    </source>
</evidence>
<feature type="signal peptide" evidence="5">
    <location>
        <begin position="1"/>
        <end position="21"/>
    </location>
</feature>
<comment type="similarity">
    <text evidence="1">Belongs to the bacterial solute-binding protein 5 family.</text>
</comment>
<organism evidence="7 8">
    <name type="scientific">Paenalkalicoccus suaedae</name>
    <dbReference type="NCBI Taxonomy" id="2592382"/>
    <lineage>
        <taxon>Bacteria</taxon>
        <taxon>Bacillati</taxon>
        <taxon>Bacillota</taxon>
        <taxon>Bacilli</taxon>
        <taxon>Bacillales</taxon>
        <taxon>Bacillaceae</taxon>
        <taxon>Paenalkalicoccus</taxon>
    </lineage>
</organism>
<sequence length="604" mass="66286">MKKSNYLLGASLISLSMLAVACGGNDDANTEPANEGGTNNTTENVDADADADANANANADGNEGNEGNNGDATGDAPQGGIVTYGYTSPFQGILDWAHYEGQDDALALGMFNGDGLYATGEDLLPEPHLATWEWSEDNLTVTFSLEQGVMWHNGEELTANDFLFAWETIAHPDYQGPRVTNVNIIEGFDEFHAGEADTISGVEITDEYTFSVTFKQASPNSLDALWAYPMPAAHFEGVEVADMIDSDQVRRNPVGLGPYQVTNIVPGEMIEYDAFADYWQGAPNLDGVVYRIIDGAQSAELLAQGEVDIIDLTGGQAVTLEGSEDVRVEQSDRLSYSYLGFKLGHWDGEKNVMDNPKFQSKELRQAMAHAIDRQGIIDAFSEGYGTVINAPQATVSWAYPDESALNQYEYDTERAMELLAEAGYEDVNGDGFVEDPDGNEFIVNVAAMDAPADIAEPRAQYMLQNFADAGINAQLMDGQLFDFNLFYDLVEEDDPGIDVYLGAWGLAADPDPTGLWLSTDLWNYPRWVNEESDELIARGLSEEAFDIDYRIGVYQEWNQLVNEELPMIPLNSPVNLFGISNDVGGVTPYFTNAQKDLHEWYIEQ</sequence>
<dbReference type="Proteomes" id="UP000318138">
    <property type="component" value="Chromosome"/>
</dbReference>
<dbReference type="Pfam" id="PF00496">
    <property type="entry name" value="SBP_bac_5"/>
    <property type="match status" value="1"/>
</dbReference>
<dbReference type="PANTHER" id="PTHR30290:SF9">
    <property type="entry name" value="OLIGOPEPTIDE-BINDING PROTEIN APPA"/>
    <property type="match status" value="1"/>
</dbReference>
<dbReference type="GO" id="GO:1904680">
    <property type="term" value="F:peptide transmembrane transporter activity"/>
    <property type="evidence" value="ECO:0007669"/>
    <property type="project" value="TreeGrafter"/>
</dbReference>
<dbReference type="Gene3D" id="3.40.190.10">
    <property type="entry name" value="Periplasmic binding protein-like II"/>
    <property type="match status" value="1"/>
</dbReference>
<evidence type="ECO:0000256" key="1">
    <source>
        <dbReference type="ARBA" id="ARBA00005695"/>
    </source>
</evidence>
<accession>A0A859F985</accession>
<gene>
    <name evidence="7" type="ORF">FLK61_22620</name>
</gene>
<evidence type="ECO:0000256" key="3">
    <source>
        <dbReference type="ARBA" id="ARBA00022729"/>
    </source>
</evidence>
<feature type="region of interest" description="Disordered" evidence="4">
    <location>
        <begin position="53"/>
        <end position="76"/>
    </location>
</feature>
<feature type="domain" description="Solute-binding protein family 5" evidence="6">
    <location>
        <begin position="126"/>
        <end position="518"/>
    </location>
</feature>
<dbReference type="PIRSF" id="PIRSF002741">
    <property type="entry name" value="MppA"/>
    <property type="match status" value="1"/>
</dbReference>
<dbReference type="EMBL" id="CP041372">
    <property type="protein sequence ID" value="QKS69609.1"/>
    <property type="molecule type" value="Genomic_DNA"/>
</dbReference>
<dbReference type="SUPFAM" id="SSF53850">
    <property type="entry name" value="Periplasmic binding protein-like II"/>
    <property type="match status" value="1"/>
</dbReference>
<dbReference type="GO" id="GO:0043190">
    <property type="term" value="C:ATP-binding cassette (ABC) transporter complex"/>
    <property type="evidence" value="ECO:0007669"/>
    <property type="project" value="InterPro"/>
</dbReference>
<dbReference type="InterPro" id="IPR039424">
    <property type="entry name" value="SBP_5"/>
</dbReference>
<dbReference type="InterPro" id="IPR050034">
    <property type="entry name" value="Opp4A"/>
</dbReference>
<dbReference type="PANTHER" id="PTHR30290">
    <property type="entry name" value="PERIPLASMIC BINDING COMPONENT OF ABC TRANSPORTER"/>
    <property type="match status" value="1"/>
</dbReference>
<dbReference type="KEGG" id="psua:FLK61_22620"/>
<dbReference type="GO" id="GO:0015833">
    <property type="term" value="P:peptide transport"/>
    <property type="evidence" value="ECO:0007669"/>
    <property type="project" value="TreeGrafter"/>
</dbReference>
<dbReference type="InterPro" id="IPR030678">
    <property type="entry name" value="Peptide/Ni-bd"/>
</dbReference>
<protein>
    <submittedName>
        <fullName evidence="7">Oligopeptide ABC transporter substrate-binding protein</fullName>
    </submittedName>
</protein>
<dbReference type="InterPro" id="IPR000914">
    <property type="entry name" value="SBP_5_dom"/>
</dbReference>